<sequence>MQRRSLLAAAGAALLAKPSLAQGVRPRTLRFVPQANLTVLDPILTTAGVSLNHGYAVFDTLYGTGADFKPVPQMAEGHEVSADGRTWLIRLRPGLRFHDGEPVRAVDCAASLARWSKRDTFGQTLGAAVEAWEAQDDRTLRIRLSRPFPRLLSALAFVGPIPAFIMPERLAKTDPYKAVTEMVGSGPYRFLPDEFVSGSRVAYAKSDGYVPRQEPAVLNAGGKVAHFDRLEWQIIPDSSTAASALQSGEVDWWEFADADLTPMLSRNRGITVASYDPLGFMAFLRFNSHVPPFNNAKLKRVVLSAVDQAQYMPLITGGDDKAWHTAYSMFPTGLPFVKEVGAEAMGAPKDLERLRRAVKDAGYAGEKVVILSPTDLPTVASFGDVTAELLKQLGMNVDLQVMDWGSVVQRRTSREPVEKGGWSIFHTTWKSSSIANPALNTNIRGQGDSGWFGWFRSEGIERLTREWLDAASDAEQQRLFDAIQLEAFEQVPVVPLGQFLQKTAYRSDLTGMLPGPAAFPWNLRRA</sequence>
<dbReference type="EMBL" id="RAQU01000082">
    <property type="protein sequence ID" value="RKK03518.1"/>
    <property type="molecule type" value="Genomic_DNA"/>
</dbReference>
<dbReference type="Gene3D" id="3.90.76.10">
    <property type="entry name" value="Dipeptide-binding Protein, Domain 1"/>
    <property type="match status" value="1"/>
</dbReference>
<dbReference type="PANTHER" id="PTHR30290">
    <property type="entry name" value="PERIPLASMIC BINDING COMPONENT OF ABC TRANSPORTER"/>
    <property type="match status" value="1"/>
</dbReference>
<dbReference type="Proteomes" id="UP000278036">
    <property type="component" value="Unassembled WGS sequence"/>
</dbReference>
<dbReference type="GO" id="GO:1904680">
    <property type="term" value="F:peptide transmembrane transporter activity"/>
    <property type="evidence" value="ECO:0007669"/>
    <property type="project" value="TreeGrafter"/>
</dbReference>
<comment type="caution">
    <text evidence="6">The sequence shown here is derived from an EMBL/GenBank/DDBJ whole genome shotgun (WGS) entry which is preliminary data.</text>
</comment>
<keyword evidence="8" id="KW-1185">Reference proteome</keyword>
<dbReference type="Gene3D" id="3.40.190.10">
    <property type="entry name" value="Periplasmic binding protein-like II"/>
    <property type="match status" value="1"/>
</dbReference>
<dbReference type="CDD" id="cd08502">
    <property type="entry name" value="PBP2_NikA_DppA_OppA_like_16"/>
    <property type="match status" value="1"/>
</dbReference>
<protein>
    <submittedName>
        <fullName evidence="6">ABC transporter substrate-binding protein</fullName>
    </submittedName>
</protein>
<dbReference type="PANTHER" id="PTHR30290:SF38">
    <property type="entry name" value="D,D-DIPEPTIDE-BINDING PERIPLASMIC PROTEIN DDPA-RELATED"/>
    <property type="match status" value="1"/>
</dbReference>
<evidence type="ECO:0000259" key="5">
    <source>
        <dbReference type="Pfam" id="PF00496"/>
    </source>
</evidence>
<dbReference type="Proteomes" id="UP000274097">
    <property type="component" value="Unassembled WGS sequence"/>
</dbReference>
<evidence type="ECO:0000256" key="1">
    <source>
        <dbReference type="ARBA" id="ARBA00004418"/>
    </source>
</evidence>
<dbReference type="AlphaFoldDB" id="A0A3A9JS55"/>
<dbReference type="GO" id="GO:0015833">
    <property type="term" value="P:peptide transport"/>
    <property type="evidence" value="ECO:0007669"/>
    <property type="project" value="TreeGrafter"/>
</dbReference>
<dbReference type="GO" id="GO:0030288">
    <property type="term" value="C:outer membrane-bounded periplasmic space"/>
    <property type="evidence" value="ECO:0007669"/>
    <property type="project" value="UniProtKB-ARBA"/>
</dbReference>
<comment type="subcellular location">
    <subcellularLocation>
        <location evidence="1">Periplasm</location>
    </subcellularLocation>
</comment>
<dbReference type="RefSeq" id="WP_120638940.1">
    <property type="nucleotide sequence ID" value="NZ_RAQU01000082.1"/>
</dbReference>
<comment type="similarity">
    <text evidence="2">Belongs to the bacterial solute-binding protein 5 family.</text>
</comment>
<evidence type="ECO:0000313" key="6">
    <source>
        <dbReference type="EMBL" id="RKK03518.1"/>
    </source>
</evidence>
<gene>
    <name evidence="6" type="ORF">D6Z83_14150</name>
    <name evidence="7" type="ORF">EBE87_24555</name>
</gene>
<reference evidence="6 9" key="1">
    <citation type="submission" date="2018-09" db="EMBL/GenBank/DDBJ databases">
        <title>Roseomonas sp. nov., isolated from feces of Tibetan antelopes in the Qinghai-Tibet plateau, China.</title>
        <authorList>
            <person name="Tian Z."/>
        </authorList>
    </citation>
    <scope>NUCLEOTIDE SEQUENCE [LARGE SCALE GENOMIC DNA]</scope>
    <source>
        <strain evidence="7 8">Z23</strain>
        <strain evidence="6 9">Z24</strain>
    </source>
</reference>
<feature type="signal peptide" evidence="4">
    <location>
        <begin position="1"/>
        <end position="21"/>
    </location>
</feature>
<evidence type="ECO:0000313" key="8">
    <source>
        <dbReference type="Proteomes" id="UP000274097"/>
    </source>
</evidence>
<name>A0A3A9JS55_9PROT</name>
<dbReference type="InParanoid" id="A0A3A9JS55"/>
<evidence type="ECO:0000256" key="2">
    <source>
        <dbReference type="ARBA" id="ARBA00005695"/>
    </source>
</evidence>
<dbReference type="PIRSF" id="PIRSF002741">
    <property type="entry name" value="MppA"/>
    <property type="match status" value="1"/>
</dbReference>
<proteinExistence type="inferred from homology"/>
<keyword evidence="3 4" id="KW-0732">Signal</keyword>
<dbReference type="Gene3D" id="3.10.105.10">
    <property type="entry name" value="Dipeptide-binding Protein, Domain 3"/>
    <property type="match status" value="1"/>
</dbReference>
<dbReference type="InterPro" id="IPR030678">
    <property type="entry name" value="Peptide/Ni-bd"/>
</dbReference>
<evidence type="ECO:0000313" key="7">
    <source>
        <dbReference type="EMBL" id="RMI16977.1"/>
    </source>
</evidence>
<dbReference type="InterPro" id="IPR039424">
    <property type="entry name" value="SBP_5"/>
</dbReference>
<evidence type="ECO:0000256" key="4">
    <source>
        <dbReference type="SAM" id="SignalP"/>
    </source>
</evidence>
<dbReference type="Pfam" id="PF00496">
    <property type="entry name" value="SBP_bac_5"/>
    <property type="match status" value="1"/>
</dbReference>
<evidence type="ECO:0000313" key="9">
    <source>
        <dbReference type="Proteomes" id="UP000278036"/>
    </source>
</evidence>
<dbReference type="EMBL" id="RFLX01000043">
    <property type="protein sequence ID" value="RMI16977.1"/>
    <property type="molecule type" value="Genomic_DNA"/>
</dbReference>
<accession>A0A3A9JS55</accession>
<dbReference type="InterPro" id="IPR000914">
    <property type="entry name" value="SBP_5_dom"/>
</dbReference>
<feature type="chain" id="PRO_5017452568" evidence="4">
    <location>
        <begin position="22"/>
        <end position="526"/>
    </location>
</feature>
<evidence type="ECO:0000256" key="3">
    <source>
        <dbReference type="ARBA" id="ARBA00022729"/>
    </source>
</evidence>
<feature type="domain" description="Solute-binding protein family 5" evidence="5">
    <location>
        <begin position="69"/>
        <end position="447"/>
    </location>
</feature>
<dbReference type="SUPFAM" id="SSF53850">
    <property type="entry name" value="Periplasmic binding protein-like II"/>
    <property type="match status" value="1"/>
</dbReference>
<dbReference type="GO" id="GO:0043190">
    <property type="term" value="C:ATP-binding cassette (ABC) transporter complex"/>
    <property type="evidence" value="ECO:0007669"/>
    <property type="project" value="InterPro"/>
</dbReference>
<dbReference type="OrthoDB" id="7233744at2"/>
<organism evidence="6 9">
    <name type="scientific">Teichococcus wenyumeiae</name>
    <dbReference type="NCBI Taxonomy" id="2478470"/>
    <lineage>
        <taxon>Bacteria</taxon>
        <taxon>Pseudomonadati</taxon>
        <taxon>Pseudomonadota</taxon>
        <taxon>Alphaproteobacteria</taxon>
        <taxon>Acetobacterales</taxon>
        <taxon>Roseomonadaceae</taxon>
        <taxon>Roseomonas</taxon>
    </lineage>
</organism>